<dbReference type="AlphaFoldDB" id="A0A9W5TVW2"/>
<name>A0A9W5TVW2_9BACI</name>
<gene>
    <name evidence="1" type="ORF">GCM10011409_11350</name>
</gene>
<dbReference type="RefSeq" id="WP_088052015.1">
    <property type="nucleotide sequence ID" value="NZ_BMJD01000005.1"/>
</dbReference>
<evidence type="ECO:0000313" key="2">
    <source>
        <dbReference type="Proteomes" id="UP000621492"/>
    </source>
</evidence>
<sequence length="135" mass="14707">MSSATQPKDNILEFFVEASNKYGLSLDITLNLKGLVVTGTTISAKEYFESLSEKFEGGKDIAQELSQQLAKAGETAGESNNEGANFIHLKNARIYCGDSHSTPSKGKIIWRGKLAEVDGFFLGKIQETKSKGEKK</sequence>
<dbReference type="Proteomes" id="UP000621492">
    <property type="component" value="Unassembled WGS sequence"/>
</dbReference>
<reference evidence="1" key="2">
    <citation type="submission" date="2020-09" db="EMBL/GenBank/DDBJ databases">
        <authorList>
            <person name="Sun Q."/>
            <person name="Zhou Y."/>
        </authorList>
    </citation>
    <scope>NUCLEOTIDE SEQUENCE</scope>
    <source>
        <strain evidence="1">CGMCC 1.15454</strain>
    </source>
</reference>
<organism evidence="1 2">
    <name type="scientific">Lentibacillus populi</name>
    <dbReference type="NCBI Taxonomy" id="1827502"/>
    <lineage>
        <taxon>Bacteria</taxon>
        <taxon>Bacillati</taxon>
        <taxon>Bacillota</taxon>
        <taxon>Bacilli</taxon>
        <taxon>Bacillales</taxon>
        <taxon>Bacillaceae</taxon>
        <taxon>Lentibacillus</taxon>
    </lineage>
</organism>
<evidence type="ECO:0000313" key="1">
    <source>
        <dbReference type="EMBL" id="GGB35615.1"/>
    </source>
</evidence>
<comment type="caution">
    <text evidence="1">The sequence shown here is derived from an EMBL/GenBank/DDBJ whole genome shotgun (WGS) entry which is preliminary data.</text>
</comment>
<dbReference type="InterPro" id="IPR049644">
    <property type="entry name" value="GvpU-like"/>
</dbReference>
<dbReference type="NCBIfam" id="NF041667">
    <property type="entry name" value="GvpU"/>
    <property type="match status" value="1"/>
</dbReference>
<keyword evidence="2" id="KW-1185">Reference proteome</keyword>
<proteinExistence type="predicted"/>
<reference evidence="1" key="1">
    <citation type="journal article" date="2014" name="Int. J. Syst. Evol. Microbiol.">
        <title>Complete genome sequence of Corynebacterium casei LMG S-19264T (=DSM 44701T), isolated from a smear-ripened cheese.</title>
        <authorList>
            <consortium name="US DOE Joint Genome Institute (JGI-PGF)"/>
            <person name="Walter F."/>
            <person name="Albersmeier A."/>
            <person name="Kalinowski J."/>
            <person name="Ruckert C."/>
        </authorList>
    </citation>
    <scope>NUCLEOTIDE SEQUENCE</scope>
    <source>
        <strain evidence="1">CGMCC 1.15454</strain>
    </source>
</reference>
<dbReference type="EMBL" id="BMJD01000005">
    <property type="protein sequence ID" value="GGB35615.1"/>
    <property type="molecule type" value="Genomic_DNA"/>
</dbReference>
<accession>A0A9W5TVW2</accession>
<evidence type="ECO:0008006" key="3">
    <source>
        <dbReference type="Google" id="ProtNLM"/>
    </source>
</evidence>
<protein>
    <recommendedName>
        <fullName evidence="3">Gas vesicle protein GvpU</fullName>
    </recommendedName>
</protein>